<accession>A2DD18</accession>
<dbReference type="VEuPathDB" id="TrichDB:TVAGG3_0578180"/>
<dbReference type="Pfam" id="PF00023">
    <property type="entry name" value="Ank"/>
    <property type="match status" value="1"/>
</dbReference>
<dbReference type="PROSITE" id="PS50297">
    <property type="entry name" value="ANK_REP_REGION"/>
    <property type="match status" value="4"/>
</dbReference>
<evidence type="ECO:0000313" key="4">
    <source>
        <dbReference type="EMBL" id="EAY21792.1"/>
    </source>
</evidence>
<dbReference type="OrthoDB" id="533508at2759"/>
<dbReference type="GO" id="GO:0000976">
    <property type="term" value="F:transcription cis-regulatory region binding"/>
    <property type="evidence" value="ECO:0000318"/>
    <property type="project" value="GO_Central"/>
</dbReference>
<dbReference type="eggNOG" id="KOG1082">
    <property type="taxonomic scope" value="Eukaryota"/>
</dbReference>
<keyword evidence="1" id="KW-0677">Repeat</keyword>
<evidence type="ECO:0000256" key="1">
    <source>
        <dbReference type="ARBA" id="ARBA00022737"/>
    </source>
</evidence>
<dbReference type="SMR" id="A2DD18"/>
<keyword evidence="2 3" id="KW-0040">ANK repeat</keyword>
<evidence type="ECO:0000256" key="3">
    <source>
        <dbReference type="PROSITE-ProRule" id="PRU00023"/>
    </source>
</evidence>
<dbReference type="EMBL" id="DS113188">
    <property type="protein sequence ID" value="EAY21792.1"/>
    <property type="molecule type" value="Genomic_DNA"/>
</dbReference>
<evidence type="ECO:0000256" key="2">
    <source>
        <dbReference type="ARBA" id="ARBA00023043"/>
    </source>
</evidence>
<feature type="repeat" description="ANK" evidence="3">
    <location>
        <begin position="178"/>
        <end position="206"/>
    </location>
</feature>
<dbReference type="GO" id="GO:0005634">
    <property type="term" value="C:nucleus"/>
    <property type="evidence" value="ECO:0000318"/>
    <property type="project" value="GO_Central"/>
</dbReference>
<dbReference type="AlphaFoldDB" id="A2DD18"/>
<dbReference type="InterPro" id="IPR036770">
    <property type="entry name" value="Ankyrin_rpt-contain_sf"/>
</dbReference>
<feature type="repeat" description="ANK" evidence="3">
    <location>
        <begin position="274"/>
        <end position="306"/>
    </location>
</feature>
<feature type="repeat" description="ANK" evidence="3">
    <location>
        <begin position="241"/>
        <end position="273"/>
    </location>
</feature>
<proteinExistence type="predicted"/>
<dbReference type="PROSITE" id="PS50088">
    <property type="entry name" value="ANK_REPEAT"/>
    <property type="match status" value="4"/>
</dbReference>
<gene>
    <name evidence="4" type="ORF">TVAG_238180</name>
</gene>
<keyword evidence="5" id="KW-1185">Reference proteome</keyword>
<reference evidence="4" key="2">
    <citation type="journal article" date="2007" name="Science">
        <title>Draft genome sequence of the sexually transmitted pathogen Trichomonas vaginalis.</title>
        <authorList>
            <person name="Carlton J.M."/>
            <person name="Hirt R.P."/>
            <person name="Silva J.C."/>
            <person name="Delcher A.L."/>
            <person name="Schatz M."/>
            <person name="Zhao Q."/>
            <person name="Wortman J.R."/>
            <person name="Bidwell S.L."/>
            <person name="Alsmark U.C.M."/>
            <person name="Besteiro S."/>
            <person name="Sicheritz-Ponten T."/>
            <person name="Noel C.J."/>
            <person name="Dacks J.B."/>
            <person name="Foster P.G."/>
            <person name="Simillion C."/>
            <person name="Van de Peer Y."/>
            <person name="Miranda-Saavedra D."/>
            <person name="Barton G.J."/>
            <person name="Westrop G.D."/>
            <person name="Mueller S."/>
            <person name="Dessi D."/>
            <person name="Fiori P.L."/>
            <person name="Ren Q."/>
            <person name="Paulsen I."/>
            <person name="Zhang H."/>
            <person name="Bastida-Corcuera F.D."/>
            <person name="Simoes-Barbosa A."/>
            <person name="Brown M.T."/>
            <person name="Hayes R.D."/>
            <person name="Mukherjee M."/>
            <person name="Okumura C.Y."/>
            <person name="Schneider R."/>
            <person name="Smith A.J."/>
            <person name="Vanacova S."/>
            <person name="Villalvazo M."/>
            <person name="Haas B.J."/>
            <person name="Pertea M."/>
            <person name="Feldblyum T.V."/>
            <person name="Utterback T.R."/>
            <person name="Shu C.L."/>
            <person name="Osoegawa K."/>
            <person name="de Jong P.J."/>
            <person name="Hrdy I."/>
            <person name="Horvathova L."/>
            <person name="Zubacova Z."/>
            <person name="Dolezal P."/>
            <person name="Malik S.B."/>
            <person name="Logsdon J.M. Jr."/>
            <person name="Henze K."/>
            <person name="Gupta A."/>
            <person name="Wang C.C."/>
            <person name="Dunne R.L."/>
            <person name="Upcroft J.A."/>
            <person name="Upcroft P."/>
            <person name="White O."/>
            <person name="Salzberg S.L."/>
            <person name="Tang P."/>
            <person name="Chiu C.-H."/>
            <person name="Lee Y.-S."/>
            <person name="Embley T.M."/>
            <person name="Coombs G.H."/>
            <person name="Mottram J.C."/>
            <person name="Tachezy J."/>
            <person name="Fraser-Liggett C.M."/>
            <person name="Johnson P.J."/>
        </authorList>
    </citation>
    <scope>NUCLEOTIDE SEQUENCE [LARGE SCALE GENOMIC DNA]</scope>
    <source>
        <strain evidence="4">G3</strain>
    </source>
</reference>
<dbReference type="Gene3D" id="1.25.40.20">
    <property type="entry name" value="Ankyrin repeat-containing domain"/>
    <property type="match status" value="1"/>
</dbReference>
<dbReference type="PANTHER" id="PTHR24193:SF121">
    <property type="entry name" value="ADA2A-CONTAINING COMPLEX COMPONENT 3, ISOFORM D"/>
    <property type="match status" value="1"/>
</dbReference>
<dbReference type="RefSeq" id="XP_001582778.1">
    <property type="nucleotide sequence ID" value="XM_001582728.1"/>
</dbReference>
<dbReference type="GO" id="GO:0045944">
    <property type="term" value="P:positive regulation of transcription by RNA polymerase II"/>
    <property type="evidence" value="ECO:0000318"/>
    <property type="project" value="GO_Central"/>
</dbReference>
<dbReference type="InParanoid" id="A2DD18"/>
<dbReference type="PRINTS" id="PR01415">
    <property type="entry name" value="ANKYRIN"/>
</dbReference>
<protein>
    <submittedName>
        <fullName evidence="4">Uncharacterized protein</fullName>
    </submittedName>
</protein>
<dbReference type="PANTHER" id="PTHR24193">
    <property type="entry name" value="ANKYRIN REPEAT PROTEIN"/>
    <property type="match status" value="1"/>
</dbReference>
<reference evidence="4" key="1">
    <citation type="submission" date="2006-10" db="EMBL/GenBank/DDBJ databases">
        <authorList>
            <person name="Amadeo P."/>
            <person name="Zhao Q."/>
            <person name="Wortman J."/>
            <person name="Fraser-Liggett C."/>
            <person name="Carlton J."/>
        </authorList>
    </citation>
    <scope>NUCLEOTIDE SEQUENCE</scope>
    <source>
        <strain evidence="4">G3</strain>
    </source>
</reference>
<feature type="repeat" description="ANK" evidence="3">
    <location>
        <begin position="207"/>
        <end position="229"/>
    </location>
</feature>
<name>A2DD18_TRIV3</name>
<evidence type="ECO:0000313" key="5">
    <source>
        <dbReference type="Proteomes" id="UP000001542"/>
    </source>
</evidence>
<dbReference type="SUPFAM" id="SSF48403">
    <property type="entry name" value="Ankyrin repeat"/>
    <property type="match status" value="1"/>
</dbReference>
<dbReference type="InterPro" id="IPR002110">
    <property type="entry name" value="Ankyrin_rpt"/>
</dbReference>
<dbReference type="SMART" id="SM00248">
    <property type="entry name" value="ANK"/>
    <property type="match status" value="5"/>
</dbReference>
<sequence length="347" mass="39474">MSVRELLNTITQKIKDSLDCSDECKKLSSKYTDCIKHDEFYNLPINVIFKITEMHKGDLSQKQINRVCDKIRAKFGENYVRKFKSIENVYKSLSFVAYAPTKEPIPIAEEEEDCEIFEEEDEEGEFEEEEEINSEITLAEVPLGILRAAWTGDIKEIQHYLIQNPQLIQSCFDRVGYPLHCAVFNDRTEAVEYLIKKGADVNQQGALGQTPLHYAVQGDVVEIFNLLLKAPNIVIDSEDYAGDTPFVVAAKNEKYDYMKSLLEKGANINYQNHAKETALHYAASNGMLKLTEFLLNNNANYNLCDEFMKSPFIVACECGFGDVASLINQKYAESNIVIIQDYSSDED</sequence>
<dbReference type="VEuPathDB" id="TrichDB:TVAG_238180"/>
<dbReference type="InterPro" id="IPR050663">
    <property type="entry name" value="Ankyrin-SOCS_Box"/>
</dbReference>
<dbReference type="Proteomes" id="UP000001542">
    <property type="component" value="Unassembled WGS sequence"/>
</dbReference>
<dbReference type="Pfam" id="PF12796">
    <property type="entry name" value="Ank_2"/>
    <property type="match status" value="1"/>
</dbReference>
<dbReference type="STRING" id="5722.A2DD18"/>
<dbReference type="KEGG" id="tva:5467344"/>
<organism evidence="4 5">
    <name type="scientific">Trichomonas vaginalis (strain ATCC PRA-98 / G3)</name>
    <dbReference type="NCBI Taxonomy" id="412133"/>
    <lineage>
        <taxon>Eukaryota</taxon>
        <taxon>Metamonada</taxon>
        <taxon>Parabasalia</taxon>
        <taxon>Trichomonadida</taxon>
        <taxon>Trichomonadidae</taxon>
        <taxon>Trichomonas</taxon>
    </lineage>
</organism>